<evidence type="ECO:0000256" key="9">
    <source>
        <dbReference type="ARBA" id="ARBA00022801"/>
    </source>
</evidence>
<comment type="caution">
    <text evidence="19">The sequence shown here is derived from an EMBL/GenBank/DDBJ whole genome shotgun (WGS) entry which is preliminary data.</text>
</comment>
<keyword evidence="8" id="KW-0547">Nucleotide-binding</keyword>
<keyword evidence="5" id="KW-0934">Plastid</keyword>
<evidence type="ECO:0000256" key="7">
    <source>
        <dbReference type="ARBA" id="ARBA00022723"/>
    </source>
</evidence>
<keyword evidence="15" id="KW-0472">Membrane</keyword>
<evidence type="ECO:0000256" key="2">
    <source>
        <dbReference type="ARBA" id="ARBA00004167"/>
    </source>
</evidence>
<evidence type="ECO:0000256" key="8">
    <source>
        <dbReference type="ARBA" id="ARBA00022741"/>
    </source>
</evidence>
<comment type="subcellular location">
    <subcellularLocation>
        <location evidence="2">Membrane</location>
        <topology evidence="2">Single-pass membrane protein</topology>
    </subcellularLocation>
    <subcellularLocation>
        <location evidence="16">Plastid</location>
        <location evidence="16">Chloroplast outer membrane</location>
    </subcellularLocation>
</comment>
<evidence type="ECO:0000256" key="4">
    <source>
        <dbReference type="ARBA" id="ARBA00022528"/>
    </source>
</evidence>
<keyword evidence="17" id="KW-0175">Coiled coil</keyword>
<evidence type="ECO:0000256" key="17">
    <source>
        <dbReference type="SAM" id="Coils"/>
    </source>
</evidence>
<keyword evidence="13" id="KW-1133">Transmembrane helix</keyword>
<proteinExistence type="predicted"/>
<dbReference type="SUPFAM" id="SSF52540">
    <property type="entry name" value="P-loop containing nucleoside triphosphate hydrolases"/>
    <property type="match status" value="1"/>
</dbReference>
<dbReference type="InterPro" id="IPR006703">
    <property type="entry name" value="G_AIG1"/>
</dbReference>
<accession>A0ABR1JJH5</accession>
<evidence type="ECO:0000256" key="11">
    <source>
        <dbReference type="ARBA" id="ARBA00022842"/>
    </source>
</evidence>
<comment type="cofactor">
    <cofactor evidence="1">
        <name>Mg(2+)</name>
        <dbReference type="ChEBI" id="CHEBI:18420"/>
    </cofactor>
</comment>
<evidence type="ECO:0000256" key="10">
    <source>
        <dbReference type="ARBA" id="ARBA00022805"/>
    </source>
</evidence>
<evidence type="ECO:0000256" key="15">
    <source>
        <dbReference type="ARBA" id="ARBA00023136"/>
    </source>
</evidence>
<name>A0ABR1JJH5_9AGAR</name>
<gene>
    <name evidence="19" type="ORF">VKT23_007768</name>
</gene>
<keyword evidence="10" id="KW-1002">Plastid outer membrane</keyword>
<dbReference type="PANTHER" id="PTHR10903">
    <property type="entry name" value="GTPASE, IMAP FAMILY MEMBER-RELATED"/>
    <property type="match status" value="1"/>
</dbReference>
<keyword evidence="7" id="KW-0479">Metal-binding</keyword>
<evidence type="ECO:0000256" key="13">
    <source>
        <dbReference type="ARBA" id="ARBA00022989"/>
    </source>
</evidence>
<sequence length="326" mass="37863">MSQKTFNDPTLDGKDTDIVIPIMGATGAGKSTFINYILGEDRMEVGHHLTSCTEVLAPTVVIPQKLPRNLKDHRVVIVDTPGFDDTHAEDVEILRRIATWLEKSYRKQMVLGGVIYLHDISQDRFTGTARRNLTMFNHLCGDASLKKVILVTTKWEKFHHIQHAERRETELKEIHWKYMMEHGTEVCRFMTRQSREEGRKSAWEIIDATLRRVSGEKKESRKKTGLQIQKELVEHYKMIPQTEAGKQLHYSLQEFLKMQKQMADLEADIAKSGEDPEAMAKLQEMEETIRKLQDQIQSLKVSLPQRIRRWIRKIVRDPQTSYSSHS</sequence>
<keyword evidence="9" id="KW-0378">Hydrolase</keyword>
<dbReference type="EMBL" id="JBANRG010000011">
    <property type="protein sequence ID" value="KAK7462165.1"/>
    <property type="molecule type" value="Genomic_DNA"/>
</dbReference>
<keyword evidence="4" id="KW-0150">Chloroplast</keyword>
<keyword evidence="12" id="KW-0653">Protein transport</keyword>
<dbReference type="Pfam" id="PF04548">
    <property type="entry name" value="AIG1"/>
    <property type="match status" value="1"/>
</dbReference>
<evidence type="ECO:0000256" key="1">
    <source>
        <dbReference type="ARBA" id="ARBA00001946"/>
    </source>
</evidence>
<protein>
    <recommendedName>
        <fullName evidence="18">AIG1-type G domain-containing protein</fullName>
    </recommendedName>
</protein>
<keyword evidence="11" id="KW-0460">Magnesium</keyword>
<dbReference type="Gene3D" id="3.40.50.300">
    <property type="entry name" value="P-loop containing nucleotide triphosphate hydrolases"/>
    <property type="match status" value="1"/>
</dbReference>
<keyword evidence="3" id="KW-0813">Transport</keyword>
<evidence type="ECO:0000259" key="18">
    <source>
        <dbReference type="Pfam" id="PF04548"/>
    </source>
</evidence>
<dbReference type="InterPro" id="IPR027417">
    <property type="entry name" value="P-loop_NTPase"/>
</dbReference>
<evidence type="ECO:0000256" key="5">
    <source>
        <dbReference type="ARBA" id="ARBA00022640"/>
    </source>
</evidence>
<dbReference type="InterPro" id="IPR045058">
    <property type="entry name" value="GIMA/IAN/Toc"/>
</dbReference>
<dbReference type="PANTHER" id="PTHR10903:SF135">
    <property type="entry name" value="TRANSLOCASE OF CHLOROPLAST 120, CHLOROPLASTIC-RELATED"/>
    <property type="match status" value="1"/>
</dbReference>
<organism evidence="19 20">
    <name type="scientific">Marasmiellus scandens</name>
    <dbReference type="NCBI Taxonomy" id="2682957"/>
    <lineage>
        <taxon>Eukaryota</taxon>
        <taxon>Fungi</taxon>
        <taxon>Dikarya</taxon>
        <taxon>Basidiomycota</taxon>
        <taxon>Agaricomycotina</taxon>
        <taxon>Agaricomycetes</taxon>
        <taxon>Agaricomycetidae</taxon>
        <taxon>Agaricales</taxon>
        <taxon>Marasmiineae</taxon>
        <taxon>Omphalotaceae</taxon>
        <taxon>Marasmiellus</taxon>
    </lineage>
</organism>
<reference evidence="19 20" key="1">
    <citation type="submission" date="2024-01" db="EMBL/GenBank/DDBJ databases">
        <title>A draft genome for the cacao thread blight pathogen Marasmiellus scandens.</title>
        <authorList>
            <person name="Baruah I.K."/>
            <person name="Leung J."/>
            <person name="Bukari Y."/>
            <person name="Amoako-Attah I."/>
            <person name="Meinhardt L.W."/>
            <person name="Bailey B.A."/>
            <person name="Cohen S.P."/>
        </authorList>
    </citation>
    <scope>NUCLEOTIDE SEQUENCE [LARGE SCALE GENOMIC DNA]</scope>
    <source>
        <strain evidence="19 20">GH-19</strain>
    </source>
</reference>
<evidence type="ECO:0000256" key="3">
    <source>
        <dbReference type="ARBA" id="ARBA00022448"/>
    </source>
</evidence>
<dbReference type="CDD" id="cd00267">
    <property type="entry name" value="ABC_ATPase"/>
    <property type="match status" value="1"/>
</dbReference>
<evidence type="ECO:0000256" key="6">
    <source>
        <dbReference type="ARBA" id="ARBA00022692"/>
    </source>
</evidence>
<keyword evidence="20" id="KW-1185">Reference proteome</keyword>
<evidence type="ECO:0000256" key="16">
    <source>
        <dbReference type="ARBA" id="ARBA00024013"/>
    </source>
</evidence>
<evidence type="ECO:0000313" key="19">
    <source>
        <dbReference type="EMBL" id="KAK7462165.1"/>
    </source>
</evidence>
<evidence type="ECO:0000313" key="20">
    <source>
        <dbReference type="Proteomes" id="UP001498398"/>
    </source>
</evidence>
<evidence type="ECO:0000256" key="14">
    <source>
        <dbReference type="ARBA" id="ARBA00023134"/>
    </source>
</evidence>
<keyword evidence="14" id="KW-0342">GTP-binding</keyword>
<evidence type="ECO:0000256" key="12">
    <source>
        <dbReference type="ARBA" id="ARBA00022927"/>
    </source>
</evidence>
<feature type="domain" description="AIG1-type G" evidence="18">
    <location>
        <begin position="22"/>
        <end position="165"/>
    </location>
</feature>
<keyword evidence="6" id="KW-0812">Transmembrane</keyword>
<dbReference type="Proteomes" id="UP001498398">
    <property type="component" value="Unassembled WGS sequence"/>
</dbReference>
<feature type="coiled-coil region" evidence="17">
    <location>
        <begin position="275"/>
        <end position="302"/>
    </location>
</feature>